<evidence type="ECO:0000256" key="1">
    <source>
        <dbReference type="ARBA" id="ARBA00022670"/>
    </source>
</evidence>
<gene>
    <name evidence="7" type="ORF">SAMN05192580_0441</name>
</gene>
<keyword evidence="8" id="KW-1185">Reference proteome</keyword>
<dbReference type="Gene3D" id="3.40.140.10">
    <property type="entry name" value="Cytidine Deaminase, domain 2"/>
    <property type="match status" value="1"/>
</dbReference>
<accession>A0A1I6JL98</accession>
<dbReference type="InterPro" id="IPR025657">
    <property type="entry name" value="RadC_JAB"/>
</dbReference>
<dbReference type="RefSeq" id="WP_165611176.1">
    <property type="nucleotide sequence ID" value="NZ_FOZG01000001.1"/>
</dbReference>
<dbReference type="EMBL" id="FOZG01000001">
    <property type="protein sequence ID" value="SFR79709.1"/>
    <property type="molecule type" value="Genomic_DNA"/>
</dbReference>
<reference evidence="7 8" key="1">
    <citation type="submission" date="2016-10" db="EMBL/GenBank/DDBJ databases">
        <authorList>
            <person name="de Groot N.N."/>
        </authorList>
    </citation>
    <scope>NUCLEOTIDE SEQUENCE [LARGE SCALE GENOMIC DNA]</scope>
    <source>
        <strain evidence="7 8">S5-249</strain>
    </source>
</reference>
<dbReference type="GO" id="GO:0046872">
    <property type="term" value="F:metal ion binding"/>
    <property type="evidence" value="ECO:0007669"/>
    <property type="project" value="UniProtKB-KW"/>
</dbReference>
<dbReference type="InterPro" id="IPR001405">
    <property type="entry name" value="UPF0758"/>
</dbReference>
<dbReference type="PROSITE" id="PS50249">
    <property type="entry name" value="MPN"/>
    <property type="match status" value="1"/>
</dbReference>
<evidence type="ECO:0000256" key="2">
    <source>
        <dbReference type="ARBA" id="ARBA00022723"/>
    </source>
</evidence>
<dbReference type="PANTHER" id="PTHR30471:SF3">
    <property type="entry name" value="UPF0758 PROTEIN YEES-RELATED"/>
    <property type="match status" value="1"/>
</dbReference>
<dbReference type="AlphaFoldDB" id="A0A1I6JL98"/>
<dbReference type="PANTHER" id="PTHR30471">
    <property type="entry name" value="DNA REPAIR PROTEIN RADC"/>
    <property type="match status" value="1"/>
</dbReference>
<organism evidence="7 8">
    <name type="scientific">Sphingomonas jatrophae</name>
    <dbReference type="NCBI Taxonomy" id="1166337"/>
    <lineage>
        <taxon>Bacteria</taxon>
        <taxon>Pseudomonadati</taxon>
        <taxon>Pseudomonadota</taxon>
        <taxon>Alphaproteobacteria</taxon>
        <taxon>Sphingomonadales</taxon>
        <taxon>Sphingomonadaceae</taxon>
        <taxon>Sphingomonas</taxon>
    </lineage>
</organism>
<evidence type="ECO:0000256" key="5">
    <source>
        <dbReference type="ARBA" id="ARBA00023049"/>
    </source>
</evidence>
<dbReference type="GO" id="GO:0008237">
    <property type="term" value="F:metallopeptidase activity"/>
    <property type="evidence" value="ECO:0007669"/>
    <property type="project" value="UniProtKB-KW"/>
</dbReference>
<keyword evidence="3" id="KW-0378">Hydrolase</keyword>
<dbReference type="GO" id="GO:0006508">
    <property type="term" value="P:proteolysis"/>
    <property type="evidence" value="ECO:0007669"/>
    <property type="project" value="UniProtKB-KW"/>
</dbReference>
<protein>
    <submittedName>
        <fullName evidence="7">DNA repair protein RadC</fullName>
    </submittedName>
</protein>
<evidence type="ECO:0000313" key="8">
    <source>
        <dbReference type="Proteomes" id="UP000198824"/>
    </source>
</evidence>
<dbReference type="STRING" id="1166337.SAMN05192580_0441"/>
<keyword evidence="5" id="KW-0482">Metalloprotease</keyword>
<proteinExistence type="predicted"/>
<feature type="domain" description="MPN" evidence="6">
    <location>
        <begin position="53"/>
        <end position="175"/>
    </location>
</feature>
<evidence type="ECO:0000256" key="4">
    <source>
        <dbReference type="ARBA" id="ARBA00022833"/>
    </source>
</evidence>
<keyword evidence="4" id="KW-0862">Zinc</keyword>
<sequence>MLERYRSLPEVLAADPKEVQRVAGSVDGVGQIVGNVRSAMLRCLEADIASRPVLSTYTATIDFLRALLAFGPTERVAVLFLDGANGLLAAEIVAEGTVDQVALYPREICKRALEVGAAAFIVGHNHPGGGLDPSKDDRALTEALARGALALSITFHDHIIVSRKGWRSMREMGVL</sequence>
<evidence type="ECO:0000256" key="3">
    <source>
        <dbReference type="ARBA" id="ARBA00022801"/>
    </source>
</evidence>
<evidence type="ECO:0000313" key="7">
    <source>
        <dbReference type="EMBL" id="SFR79709.1"/>
    </source>
</evidence>
<dbReference type="Proteomes" id="UP000198824">
    <property type="component" value="Unassembled WGS sequence"/>
</dbReference>
<keyword evidence="2" id="KW-0479">Metal-binding</keyword>
<evidence type="ECO:0000259" key="6">
    <source>
        <dbReference type="PROSITE" id="PS50249"/>
    </source>
</evidence>
<name>A0A1I6JL98_9SPHN</name>
<dbReference type="InterPro" id="IPR037518">
    <property type="entry name" value="MPN"/>
</dbReference>
<dbReference type="Pfam" id="PF04002">
    <property type="entry name" value="RadC"/>
    <property type="match status" value="1"/>
</dbReference>
<dbReference type="CDD" id="cd08071">
    <property type="entry name" value="MPN_DUF2466"/>
    <property type="match status" value="1"/>
</dbReference>
<keyword evidence="1" id="KW-0645">Protease</keyword>